<dbReference type="AlphaFoldDB" id="A0A6I2GL78"/>
<evidence type="ECO:0000256" key="5">
    <source>
        <dbReference type="PIRSR" id="PIRSR000102-3"/>
    </source>
</evidence>
<evidence type="ECO:0000256" key="4">
    <source>
        <dbReference type="PIRSR" id="PIRSR000102-1"/>
    </source>
</evidence>
<feature type="binding site" evidence="5">
    <location>
        <begin position="10"/>
        <end position="15"/>
    </location>
    <ligand>
        <name>NAD(+)</name>
        <dbReference type="ChEBI" id="CHEBI:57540"/>
    </ligand>
</feature>
<evidence type="ECO:0000313" key="10">
    <source>
        <dbReference type="Proteomes" id="UP000430975"/>
    </source>
</evidence>
<dbReference type="GO" id="GO:0006089">
    <property type="term" value="P:lactate metabolic process"/>
    <property type="evidence" value="ECO:0007669"/>
    <property type="project" value="TreeGrafter"/>
</dbReference>
<dbReference type="Pfam" id="PF02866">
    <property type="entry name" value="Ldh_1_C"/>
    <property type="match status" value="1"/>
</dbReference>
<evidence type="ECO:0000313" key="9">
    <source>
        <dbReference type="EMBL" id="MRI84355.1"/>
    </source>
</evidence>
<keyword evidence="2 6" id="KW-0560">Oxidoreductase</keyword>
<dbReference type="EMBL" id="WJQS01000001">
    <property type="protein sequence ID" value="MRI84355.1"/>
    <property type="molecule type" value="Genomic_DNA"/>
</dbReference>
<feature type="domain" description="Lactate/malate dehydrogenase N-terminal" evidence="7">
    <location>
        <begin position="5"/>
        <end position="146"/>
    </location>
</feature>
<accession>A0A6I2GL78</accession>
<sequence>MKTQKLAVIGAGHVGSHVLAYAASSELFGEIAVIDPRDKIAYGEALDQDHATGLISRRNINIHSGGYEEVADADIVIVSATHVYAPDPVPADRQELIKNNAAIIREIMDNIVKYTRDAILIFITNPADTVAYIACNEYDYPTQQILSTGCMLDSSRLRHLIGRHYGVDPKSVSGYMMGEHGYTAFPVLSRLTVGGIPFDQLAEYFPEVEPLSPDQITEHVVQTAYEVFDAKVGVTNAGVAESAIEVARAILLDEKAIYPVAVPFVDGEYGFDKPSAFSVPCVLGRNGVERRLTVSLNDWETKKLNISVASIQASIELAESLK</sequence>
<dbReference type="Gene3D" id="3.90.110.10">
    <property type="entry name" value="Lactate dehydrogenase/glycoside hydrolase, family 4, C-terminal"/>
    <property type="match status" value="1"/>
</dbReference>
<dbReference type="RefSeq" id="WP_153862875.1">
    <property type="nucleotide sequence ID" value="NZ_WJQS01000001.1"/>
</dbReference>
<dbReference type="InterPro" id="IPR022383">
    <property type="entry name" value="Lactate/malate_DH_C"/>
</dbReference>
<feature type="binding site" evidence="5">
    <location>
        <position position="35"/>
    </location>
    <ligand>
        <name>NAD(+)</name>
        <dbReference type="ChEBI" id="CHEBI:57540"/>
    </ligand>
</feature>
<dbReference type="PRINTS" id="PR00086">
    <property type="entry name" value="LLDHDRGNASE"/>
</dbReference>
<evidence type="ECO:0000256" key="3">
    <source>
        <dbReference type="ARBA" id="ARBA00023027"/>
    </source>
</evidence>
<dbReference type="PANTHER" id="PTHR43128">
    <property type="entry name" value="L-2-HYDROXYCARBOXYLATE DEHYDROGENASE (NAD(P)(+))"/>
    <property type="match status" value="1"/>
</dbReference>
<dbReference type="PANTHER" id="PTHR43128:SF16">
    <property type="entry name" value="L-LACTATE DEHYDROGENASE"/>
    <property type="match status" value="1"/>
</dbReference>
<dbReference type="SUPFAM" id="SSF56327">
    <property type="entry name" value="LDH C-terminal domain-like"/>
    <property type="match status" value="1"/>
</dbReference>
<keyword evidence="3 5" id="KW-0520">NAD</keyword>
<evidence type="ECO:0000256" key="2">
    <source>
        <dbReference type="ARBA" id="ARBA00023002"/>
    </source>
</evidence>
<feature type="binding site" evidence="5">
    <location>
        <begin position="123"/>
        <end position="125"/>
    </location>
    <ligand>
        <name>NAD(+)</name>
        <dbReference type="ChEBI" id="CHEBI:57540"/>
    </ligand>
</feature>
<feature type="active site" description="Proton acceptor" evidence="4">
    <location>
        <position position="180"/>
    </location>
</feature>
<protein>
    <submittedName>
        <fullName evidence="9">L-lactate dehydrogenase</fullName>
    </submittedName>
</protein>
<organism evidence="9 10">
    <name type="scientific">Fundicoccus ignavus</name>
    <dbReference type="NCBI Taxonomy" id="2664442"/>
    <lineage>
        <taxon>Bacteria</taxon>
        <taxon>Bacillati</taxon>
        <taxon>Bacillota</taxon>
        <taxon>Bacilli</taxon>
        <taxon>Lactobacillales</taxon>
        <taxon>Aerococcaceae</taxon>
        <taxon>Fundicoccus</taxon>
    </lineage>
</organism>
<feature type="domain" description="Lactate/malate dehydrogenase C-terminal" evidence="8">
    <location>
        <begin position="152"/>
        <end position="319"/>
    </location>
</feature>
<dbReference type="InterPro" id="IPR015955">
    <property type="entry name" value="Lactate_DH/Glyco_Ohase_4_C"/>
</dbReference>
<dbReference type="InterPro" id="IPR001557">
    <property type="entry name" value="L-lactate/malate_DH"/>
</dbReference>
<dbReference type="Proteomes" id="UP000430975">
    <property type="component" value="Unassembled WGS sequence"/>
</dbReference>
<dbReference type="SUPFAM" id="SSF51735">
    <property type="entry name" value="NAD(P)-binding Rossmann-fold domains"/>
    <property type="match status" value="1"/>
</dbReference>
<dbReference type="Gene3D" id="3.40.50.720">
    <property type="entry name" value="NAD(P)-binding Rossmann-like Domain"/>
    <property type="match status" value="1"/>
</dbReference>
<evidence type="ECO:0000256" key="6">
    <source>
        <dbReference type="RuleBase" id="RU003369"/>
    </source>
</evidence>
<evidence type="ECO:0000259" key="7">
    <source>
        <dbReference type="Pfam" id="PF00056"/>
    </source>
</evidence>
<feature type="binding site" evidence="5">
    <location>
        <position position="100"/>
    </location>
    <ligand>
        <name>NAD(+)</name>
        <dbReference type="ChEBI" id="CHEBI:57540"/>
    </ligand>
</feature>
<gene>
    <name evidence="9" type="ORF">GIY09_00360</name>
</gene>
<dbReference type="InterPro" id="IPR036291">
    <property type="entry name" value="NAD(P)-bd_dom_sf"/>
</dbReference>
<keyword evidence="10" id="KW-1185">Reference proteome</keyword>
<evidence type="ECO:0000259" key="8">
    <source>
        <dbReference type="Pfam" id="PF02866"/>
    </source>
</evidence>
<proteinExistence type="inferred from homology"/>
<dbReference type="Pfam" id="PF00056">
    <property type="entry name" value="Ldh_1_N"/>
    <property type="match status" value="1"/>
</dbReference>
<dbReference type="PIRSF" id="PIRSF000102">
    <property type="entry name" value="Lac_mal_DH"/>
    <property type="match status" value="1"/>
</dbReference>
<dbReference type="InterPro" id="IPR001236">
    <property type="entry name" value="Lactate/malate_DH_N"/>
</dbReference>
<comment type="caution">
    <text evidence="9">The sequence shown here is derived from an EMBL/GenBank/DDBJ whole genome shotgun (WGS) entry which is preliminary data.</text>
</comment>
<evidence type="ECO:0000256" key="1">
    <source>
        <dbReference type="ARBA" id="ARBA00006054"/>
    </source>
</evidence>
<dbReference type="GO" id="GO:0004459">
    <property type="term" value="F:L-lactate dehydrogenase (NAD+) activity"/>
    <property type="evidence" value="ECO:0007669"/>
    <property type="project" value="TreeGrafter"/>
</dbReference>
<name>A0A6I2GL78_9LACT</name>
<comment type="similarity">
    <text evidence="1">Belongs to the LDH/MDH superfamily. LDH family.</text>
</comment>
<reference evidence="9 10" key="1">
    <citation type="submission" date="2019-11" db="EMBL/GenBank/DDBJ databases">
        <title>Characterisation of Fundicoccus ignavus gen. nov. sp. nov., a novel genus of the family Aerococcaceae isolated from bulk tank milk.</title>
        <authorList>
            <person name="Siebert A."/>
            <person name="Huptas C."/>
            <person name="Wenning M."/>
            <person name="Scherer S."/>
            <person name="Doll E.V."/>
        </authorList>
    </citation>
    <scope>NUCLEOTIDE SEQUENCE [LARGE SCALE GENOMIC DNA]</scope>
    <source>
        <strain evidence="9 10">WS4759</strain>
    </source>
</reference>